<evidence type="ECO:0000256" key="2">
    <source>
        <dbReference type="ARBA" id="ARBA00022556"/>
    </source>
</evidence>
<comment type="pathway">
    <text evidence="7">Bacterial outer membrane biogenesis; LPS lipid A biosynthesis.</text>
</comment>
<keyword evidence="1 7" id="KW-0444">Lipid biosynthesis</keyword>
<proteinExistence type="inferred from homology"/>
<reference evidence="9 10" key="1">
    <citation type="submission" date="2023-09" db="EMBL/GenBank/DDBJ databases">
        <title>Whole genome shotgun sequencing (WGS) of Bosea sp. ZW T0_25, isolated from stored onions (Allium cepa).</title>
        <authorList>
            <person name="Stoll D.A."/>
            <person name="Huch M."/>
        </authorList>
    </citation>
    <scope>NUCLEOTIDE SEQUENCE [LARGE SCALE GENOMIC DNA]</scope>
    <source>
        <strain evidence="9 10">ZW T0_25</strain>
    </source>
</reference>
<dbReference type="SUPFAM" id="SSF51161">
    <property type="entry name" value="Trimeric LpxA-like enzymes"/>
    <property type="match status" value="1"/>
</dbReference>
<dbReference type="NCBIfam" id="TIGR01853">
    <property type="entry name" value="lipid_A_lpxD"/>
    <property type="match status" value="1"/>
</dbReference>
<comment type="caution">
    <text evidence="9">The sequence shown here is derived from an EMBL/GenBank/DDBJ whole genome shotgun (WGS) entry which is preliminary data.</text>
</comment>
<dbReference type="Gene3D" id="2.160.10.10">
    <property type="entry name" value="Hexapeptide repeat proteins"/>
    <property type="match status" value="1"/>
</dbReference>
<dbReference type="NCBIfam" id="NF002060">
    <property type="entry name" value="PRK00892.1"/>
    <property type="match status" value="1"/>
</dbReference>
<keyword evidence="3 7" id="KW-0808">Transferase</keyword>
<keyword evidence="2 7" id="KW-0441">Lipid A biosynthesis</keyword>
<evidence type="ECO:0000256" key="6">
    <source>
        <dbReference type="ARBA" id="ARBA00023315"/>
    </source>
</evidence>
<accession>A0ABU3S3C9</accession>
<evidence type="ECO:0000313" key="10">
    <source>
        <dbReference type="Proteomes" id="UP001254257"/>
    </source>
</evidence>
<evidence type="ECO:0000256" key="1">
    <source>
        <dbReference type="ARBA" id="ARBA00022516"/>
    </source>
</evidence>
<keyword evidence="4 7" id="KW-0677">Repeat</keyword>
<evidence type="ECO:0000313" key="9">
    <source>
        <dbReference type="EMBL" id="MDU0339273.1"/>
    </source>
</evidence>
<dbReference type="Pfam" id="PF00132">
    <property type="entry name" value="Hexapep"/>
    <property type="match status" value="2"/>
</dbReference>
<dbReference type="CDD" id="cd03352">
    <property type="entry name" value="LbH_LpxD"/>
    <property type="match status" value="1"/>
</dbReference>
<dbReference type="EC" id="2.3.1.191" evidence="7"/>
<dbReference type="GO" id="GO:0103118">
    <property type="term" value="F:UDP-3-O-[(3R)-3-hydroxyacyl]-glucosamine N-acyltransferase activity"/>
    <property type="evidence" value="ECO:0007669"/>
    <property type="project" value="UniProtKB-EC"/>
</dbReference>
<feature type="active site" description="Proton acceptor" evidence="7">
    <location>
        <position position="257"/>
    </location>
</feature>
<dbReference type="InterPro" id="IPR001451">
    <property type="entry name" value="Hexapep"/>
</dbReference>
<comment type="similarity">
    <text evidence="7">Belongs to the transferase hexapeptide repeat family. LpxD subfamily.</text>
</comment>
<evidence type="ECO:0000256" key="5">
    <source>
        <dbReference type="ARBA" id="ARBA00023098"/>
    </source>
</evidence>
<dbReference type="EMBL" id="JAWDID010000005">
    <property type="protein sequence ID" value="MDU0339273.1"/>
    <property type="molecule type" value="Genomic_DNA"/>
</dbReference>
<dbReference type="PANTHER" id="PTHR43378">
    <property type="entry name" value="UDP-3-O-ACYLGLUCOSAMINE N-ACYLTRANSFERASE"/>
    <property type="match status" value="1"/>
</dbReference>
<dbReference type="HAMAP" id="MF_00523">
    <property type="entry name" value="LpxD"/>
    <property type="match status" value="1"/>
</dbReference>
<protein>
    <recommendedName>
        <fullName evidence="7">UDP-3-O-acylglucosamine N-acyltransferase</fullName>
        <ecNumber evidence="7">2.3.1.191</ecNumber>
    </recommendedName>
</protein>
<dbReference type="InterPro" id="IPR007691">
    <property type="entry name" value="LpxD"/>
</dbReference>
<evidence type="ECO:0000256" key="7">
    <source>
        <dbReference type="HAMAP-Rule" id="MF_00523"/>
    </source>
</evidence>
<feature type="domain" description="UDP-3-O-[3-hydroxymyristoyl] glucosamine N-acyltransferase non-repeat region" evidence="8">
    <location>
        <begin position="34"/>
        <end position="101"/>
    </location>
</feature>
<comment type="subunit">
    <text evidence="7">Homotrimer.</text>
</comment>
<dbReference type="InterPro" id="IPR011004">
    <property type="entry name" value="Trimer_LpxA-like_sf"/>
</dbReference>
<dbReference type="Proteomes" id="UP001254257">
    <property type="component" value="Unassembled WGS sequence"/>
</dbReference>
<evidence type="ECO:0000259" key="8">
    <source>
        <dbReference type="Pfam" id="PF04613"/>
    </source>
</evidence>
<dbReference type="InterPro" id="IPR018357">
    <property type="entry name" value="Hexapep_transf_CS"/>
</dbReference>
<evidence type="ECO:0000256" key="4">
    <source>
        <dbReference type="ARBA" id="ARBA00022737"/>
    </source>
</evidence>
<dbReference type="PROSITE" id="PS00101">
    <property type="entry name" value="HEXAPEP_TRANSFERASES"/>
    <property type="match status" value="1"/>
</dbReference>
<organism evidence="9 10">
    <name type="scientific">Bosea rubneri</name>
    <dbReference type="NCBI Taxonomy" id="3075434"/>
    <lineage>
        <taxon>Bacteria</taxon>
        <taxon>Pseudomonadati</taxon>
        <taxon>Pseudomonadota</taxon>
        <taxon>Alphaproteobacteria</taxon>
        <taxon>Hyphomicrobiales</taxon>
        <taxon>Boseaceae</taxon>
        <taxon>Bosea</taxon>
    </lineage>
</organism>
<keyword evidence="6 7" id="KW-0012">Acyltransferase</keyword>
<dbReference type="PANTHER" id="PTHR43378:SF2">
    <property type="entry name" value="UDP-3-O-ACYLGLUCOSAMINE N-ACYLTRANSFERASE 1, MITOCHONDRIAL-RELATED"/>
    <property type="match status" value="1"/>
</dbReference>
<comment type="catalytic activity">
    <reaction evidence="7">
        <text>a UDP-3-O-[(3R)-3-hydroxyacyl]-alpha-D-glucosamine + a (3R)-hydroxyacyl-[ACP] = a UDP-2-N,3-O-bis[(3R)-3-hydroxyacyl]-alpha-D-glucosamine + holo-[ACP] + H(+)</text>
        <dbReference type="Rhea" id="RHEA:53836"/>
        <dbReference type="Rhea" id="RHEA-COMP:9685"/>
        <dbReference type="Rhea" id="RHEA-COMP:9945"/>
        <dbReference type="ChEBI" id="CHEBI:15378"/>
        <dbReference type="ChEBI" id="CHEBI:64479"/>
        <dbReference type="ChEBI" id="CHEBI:78827"/>
        <dbReference type="ChEBI" id="CHEBI:137740"/>
        <dbReference type="ChEBI" id="CHEBI:137748"/>
        <dbReference type="EC" id="2.3.1.191"/>
    </reaction>
</comment>
<sequence>MADPSFFPVATSLSFNEVASLCGLTLPEGADPARRVEGAAPLETAGANDAAYMDNPKYVAALAGTSAGLCFVSPRFADRVPAGTVALVTPAPYHAFAKLLATFHPQALRPASMFGSAGVAPGAFVHATARLEADVTVDPGAVIGPGAEIGAGSIIGPQAVIGPQVRIGRDCSIGAGSTLQSALIGNRVIIHPGVRIGQDGFGFAMSPKGHMKVPQVGRVIIQDDVEIGANSCIDRGASRDTVIGEGTKIDNLVQIGHNCVIGRHCVIVSQVGIAGSSTLEDFVVLGGQVGLAGHLTIGMGAQIAAQSGVAGDVPRGARYGGYPAQPALSWARESALLKQLVAKRGKTTGGDESA</sequence>
<dbReference type="InterPro" id="IPR020573">
    <property type="entry name" value="UDP_GlcNAc_AcTrfase_non-rep"/>
</dbReference>
<dbReference type="Gene3D" id="3.40.1390.10">
    <property type="entry name" value="MurE/MurF, N-terminal domain"/>
    <property type="match status" value="1"/>
</dbReference>
<keyword evidence="5 7" id="KW-0443">Lipid metabolism</keyword>
<dbReference type="RefSeq" id="WP_316017186.1">
    <property type="nucleotide sequence ID" value="NZ_JAWDID010000005.1"/>
</dbReference>
<name>A0ABU3S3C9_9HYPH</name>
<keyword evidence="10" id="KW-1185">Reference proteome</keyword>
<comment type="function">
    <text evidence="7">Catalyzes the N-acylation of UDP-3-O-acylglucosamine using 3-hydroxyacyl-ACP as the acyl donor. Is involved in the biosynthesis of lipid A, a phosphorylated glycolipid that anchors the lipopolysaccharide to the outer membrane of the cell.</text>
</comment>
<evidence type="ECO:0000256" key="3">
    <source>
        <dbReference type="ARBA" id="ARBA00022679"/>
    </source>
</evidence>
<gene>
    <name evidence="7 9" type="primary">lpxD</name>
    <name evidence="9" type="ORF">RKE40_05255</name>
</gene>
<dbReference type="Pfam" id="PF04613">
    <property type="entry name" value="LpxD"/>
    <property type="match status" value="1"/>
</dbReference>